<sequence>MGVQGAKPLAASGCKCNKIRKHGNTNPCPTIKKYRGAYAMRNRLECSVTACRHNDHNLCDLPGIKVEGPGARESRQTCCESFEPRNGGENSLCSSCGCASAETAIDCKAKNCTYNNDCRCEAECVCVGCSCSDVAGKSGTECCTFRQR</sequence>
<feature type="domain" description="DUF1540" evidence="1">
    <location>
        <begin position="45"/>
        <end position="82"/>
    </location>
</feature>
<dbReference type="Pfam" id="PF07561">
    <property type="entry name" value="DUF1540"/>
    <property type="match status" value="2"/>
</dbReference>
<name>A0ABN5A5H8_9FIRM</name>
<dbReference type="EMBL" id="CP021422">
    <property type="protein sequence ID" value="ASB41681.1"/>
    <property type="molecule type" value="Genomic_DNA"/>
</dbReference>
<organism evidence="2 3">
    <name type="scientific">Acutalibacter muris</name>
    <dbReference type="NCBI Taxonomy" id="1796620"/>
    <lineage>
        <taxon>Bacteria</taxon>
        <taxon>Bacillati</taxon>
        <taxon>Bacillota</taxon>
        <taxon>Clostridia</taxon>
        <taxon>Eubacteriales</taxon>
        <taxon>Acutalibacteraceae</taxon>
        <taxon>Acutalibacter</taxon>
    </lineage>
</organism>
<keyword evidence="3" id="KW-1185">Reference proteome</keyword>
<dbReference type="InterPro" id="IPR011437">
    <property type="entry name" value="DUF1540"/>
</dbReference>
<protein>
    <recommendedName>
        <fullName evidence="1">DUF1540 domain-containing protein</fullName>
    </recommendedName>
</protein>
<proteinExistence type="predicted"/>
<accession>A0ABN5A5H8</accession>
<evidence type="ECO:0000313" key="3">
    <source>
        <dbReference type="Proteomes" id="UP000196710"/>
    </source>
</evidence>
<dbReference type="Proteomes" id="UP000196710">
    <property type="component" value="Chromosome"/>
</dbReference>
<evidence type="ECO:0000259" key="1">
    <source>
        <dbReference type="Pfam" id="PF07561"/>
    </source>
</evidence>
<evidence type="ECO:0000313" key="2">
    <source>
        <dbReference type="EMBL" id="ASB41681.1"/>
    </source>
</evidence>
<gene>
    <name evidence="2" type="ORF">ADH66_14045</name>
</gene>
<feature type="domain" description="DUF1540" evidence="1">
    <location>
        <begin position="105"/>
        <end position="145"/>
    </location>
</feature>
<reference evidence="3" key="1">
    <citation type="submission" date="2017-05" db="EMBL/GenBank/DDBJ databases">
        <title>Improved OligoMM genomes.</title>
        <authorList>
            <person name="Garzetti D."/>
        </authorList>
    </citation>
    <scope>NUCLEOTIDE SEQUENCE [LARGE SCALE GENOMIC DNA]</scope>
    <source>
        <strain evidence="3">KB18</strain>
    </source>
</reference>